<dbReference type="RefSeq" id="WP_244844026.1">
    <property type="nucleotide sequence ID" value="NZ_CP107006.1"/>
</dbReference>
<dbReference type="Proteomes" id="UP001162741">
    <property type="component" value="Chromosome"/>
</dbReference>
<evidence type="ECO:0000313" key="2">
    <source>
        <dbReference type="Proteomes" id="UP001162741"/>
    </source>
</evidence>
<protein>
    <submittedName>
        <fullName evidence="1">Uncharacterized protein</fullName>
    </submittedName>
</protein>
<accession>A0ABY6J1Q4</accession>
<gene>
    <name evidence="1" type="ORF">MKQ68_18795</name>
</gene>
<organism evidence="1 2">
    <name type="scientific">Chitinophaga horti</name>
    <dbReference type="NCBI Taxonomy" id="2920382"/>
    <lineage>
        <taxon>Bacteria</taxon>
        <taxon>Pseudomonadati</taxon>
        <taxon>Bacteroidota</taxon>
        <taxon>Chitinophagia</taxon>
        <taxon>Chitinophagales</taxon>
        <taxon>Chitinophagaceae</taxon>
        <taxon>Chitinophaga</taxon>
    </lineage>
</organism>
<keyword evidence="2" id="KW-1185">Reference proteome</keyword>
<proteinExistence type="predicted"/>
<evidence type="ECO:0000313" key="1">
    <source>
        <dbReference type="EMBL" id="UYQ92139.1"/>
    </source>
</evidence>
<reference evidence="1" key="1">
    <citation type="submission" date="2022-10" db="EMBL/GenBank/DDBJ databases">
        <title>Chitinophaga sp. nov., isolated from soil.</title>
        <authorList>
            <person name="Jeon C.O."/>
        </authorList>
    </citation>
    <scope>NUCLEOTIDE SEQUENCE</scope>
    <source>
        <strain evidence="1">R8</strain>
    </source>
</reference>
<name>A0ABY6J1Q4_9BACT</name>
<sequence>MLQIKSLDLQFSDPHFSALWFQLLNKLKEASSPEAAITLTIQDSPGAYKRIFSGLDGLNELPTDKQSYYIELVACDDQTKITLTSDVI</sequence>
<dbReference type="EMBL" id="CP107006">
    <property type="protein sequence ID" value="UYQ92139.1"/>
    <property type="molecule type" value="Genomic_DNA"/>
</dbReference>